<dbReference type="Pfam" id="PF01738">
    <property type="entry name" value="DLH"/>
    <property type="match status" value="1"/>
</dbReference>
<comment type="caution">
    <text evidence="2">The sequence shown here is derived from an EMBL/GenBank/DDBJ whole genome shotgun (WGS) entry which is preliminary data.</text>
</comment>
<dbReference type="Gene3D" id="3.40.50.1820">
    <property type="entry name" value="alpha/beta hydrolase"/>
    <property type="match status" value="1"/>
</dbReference>
<dbReference type="Proteomes" id="UP000677812">
    <property type="component" value="Unassembled WGS sequence"/>
</dbReference>
<evidence type="ECO:0000313" key="2">
    <source>
        <dbReference type="EMBL" id="MBR0560154.1"/>
    </source>
</evidence>
<sequence>MGLEYNDYYDGETVLRAAIARPSRDKAPAVLIAHQWAGRGALEHNIAERLAELGYVGIAIDLFGKDISGSSGGDNTHLIEPWLKNRVGLARRVLAAVEFARSLSGVDTDQLAVVGYCFGGMAALDLARLGGGKVRGIVSLHGLLGSDPSLSGDDITTKIAVYHGWDDPLAIPEQVLAFTQEMTFRKADWQLHAYGHVGHAFTNPHANKPERGLLYNSLADQRSWHGIISFLNEILE</sequence>
<feature type="domain" description="Dienelactone hydrolase" evidence="1">
    <location>
        <begin position="16"/>
        <end position="234"/>
    </location>
</feature>
<proteinExistence type="predicted"/>
<evidence type="ECO:0000259" key="1">
    <source>
        <dbReference type="Pfam" id="PF01738"/>
    </source>
</evidence>
<dbReference type="EMBL" id="JAGRQH010000005">
    <property type="protein sequence ID" value="MBR0560154.1"/>
    <property type="molecule type" value="Genomic_DNA"/>
</dbReference>
<dbReference type="InterPro" id="IPR029058">
    <property type="entry name" value="AB_hydrolase_fold"/>
</dbReference>
<dbReference type="InterPro" id="IPR002925">
    <property type="entry name" value="Dienelactn_hydro"/>
</dbReference>
<keyword evidence="3" id="KW-1185">Reference proteome</keyword>
<keyword evidence="2" id="KW-0378">Hydrolase</keyword>
<protein>
    <submittedName>
        <fullName evidence="2">Dienelactone hydrolase family protein</fullName>
    </submittedName>
</protein>
<dbReference type="GO" id="GO:0016787">
    <property type="term" value="F:hydrolase activity"/>
    <property type="evidence" value="ECO:0007669"/>
    <property type="project" value="UniProtKB-KW"/>
</dbReference>
<name>A0ABS5E8B7_9PROT</name>
<dbReference type="SUPFAM" id="SSF53474">
    <property type="entry name" value="alpha/beta-Hydrolases"/>
    <property type="match status" value="1"/>
</dbReference>
<accession>A0ABS5E8B7</accession>
<evidence type="ECO:0000313" key="3">
    <source>
        <dbReference type="Proteomes" id="UP000677812"/>
    </source>
</evidence>
<gene>
    <name evidence="2" type="ORF">KB213_08835</name>
</gene>
<dbReference type="InterPro" id="IPR050261">
    <property type="entry name" value="FrsA_esterase"/>
</dbReference>
<dbReference type="PANTHER" id="PTHR22946:SF0">
    <property type="entry name" value="DIENELACTONE HYDROLASE DOMAIN-CONTAINING PROTEIN"/>
    <property type="match status" value="1"/>
</dbReference>
<dbReference type="RefSeq" id="WP_211682286.1">
    <property type="nucleotide sequence ID" value="NZ_JAGRQH010000005.1"/>
</dbReference>
<reference evidence="2 3" key="1">
    <citation type="submission" date="2021-04" db="EMBL/GenBank/DDBJ databases">
        <title>The complete genome sequence of Neokomagataea sp. TBRC 2177.</title>
        <authorList>
            <person name="Charoenyingcharoen P."/>
            <person name="Yukphan P."/>
        </authorList>
    </citation>
    <scope>NUCLEOTIDE SEQUENCE [LARGE SCALE GENOMIC DNA]</scope>
    <source>
        <strain evidence="2 3">TBRC 2177</strain>
    </source>
</reference>
<organism evidence="2 3">
    <name type="scientific">Neokomagataea anthophila</name>
    <dbReference type="NCBI Taxonomy" id="2826925"/>
    <lineage>
        <taxon>Bacteria</taxon>
        <taxon>Pseudomonadati</taxon>
        <taxon>Pseudomonadota</taxon>
        <taxon>Alphaproteobacteria</taxon>
        <taxon>Acetobacterales</taxon>
        <taxon>Acetobacteraceae</taxon>
        <taxon>Neokomagataea</taxon>
    </lineage>
</organism>
<dbReference type="PANTHER" id="PTHR22946">
    <property type="entry name" value="DIENELACTONE HYDROLASE DOMAIN-CONTAINING PROTEIN-RELATED"/>
    <property type="match status" value="1"/>
</dbReference>